<dbReference type="Gene3D" id="3.40.50.1110">
    <property type="entry name" value="SGNH hydrolase"/>
    <property type="match status" value="1"/>
</dbReference>
<evidence type="ECO:0000313" key="2">
    <source>
        <dbReference type="Proteomes" id="UP001206925"/>
    </source>
</evidence>
<proteinExistence type="predicted"/>
<keyword evidence="2" id="KW-1185">Reference proteome</keyword>
<comment type="caution">
    <text evidence="1">The sequence shown here is derived from an EMBL/GenBank/DDBJ whole genome shotgun (WGS) entry which is preliminary data.</text>
</comment>
<dbReference type="InterPro" id="IPR036514">
    <property type="entry name" value="SGNH_hydro_sf"/>
</dbReference>
<evidence type="ECO:0000313" key="1">
    <source>
        <dbReference type="EMBL" id="KAI7727340.1"/>
    </source>
</evidence>
<evidence type="ECO:0008006" key="3">
    <source>
        <dbReference type="Google" id="ProtNLM"/>
    </source>
</evidence>
<dbReference type="Proteomes" id="UP001206925">
    <property type="component" value="Unassembled WGS sequence"/>
</dbReference>
<accession>A0AAD5BPW4</accession>
<organism evidence="1 2">
    <name type="scientific">Ambrosia artemisiifolia</name>
    <name type="common">Common ragweed</name>
    <dbReference type="NCBI Taxonomy" id="4212"/>
    <lineage>
        <taxon>Eukaryota</taxon>
        <taxon>Viridiplantae</taxon>
        <taxon>Streptophyta</taxon>
        <taxon>Embryophyta</taxon>
        <taxon>Tracheophyta</taxon>
        <taxon>Spermatophyta</taxon>
        <taxon>Magnoliopsida</taxon>
        <taxon>eudicotyledons</taxon>
        <taxon>Gunneridae</taxon>
        <taxon>Pentapetalae</taxon>
        <taxon>asterids</taxon>
        <taxon>campanulids</taxon>
        <taxon>Asterales</taxon>
        <taxon>Asteraceae</taxon>
        <taxon>Asteroideae</taxon>
        <taxon>Heliantheae alliance</taxon>
        <taxon>Heliantheae</taxon>
        <taxon>Ambrosia</taxon>
    </lineage>
</organism>
<reference evidence="1" key="1">
    <citation type="submission" date="2022-06" db="EMBL/GenBank/DDBJ databases">
        <title>Uncovering the hologenomic basis of an extraordinary plant invasion.</title>
        <authorList>
            <person name="Bieker V.C."/>
            <person name="Martin M.D."/>
            <person name="Gilbert T."/>
            <person name="Hodgins K."/>
            <person name="Battlay P."/>
            <person name="Petersen B."/>
            <person name="Wilson J."/>
        </authorList>
    </citation>
    <scope>NUCLEOTIDE SEQUENCE</scope>
    <source>
        <strain evidence="1">AA19_3_7</strain>
        <tissue evidence="1">Leaf</tissue>
    </source>
</reference>
<dbReference type="AlphaFoldDB" id="A0AAD5BPW4"/>
<name>A0AAD5BPW4_AMBAR</name>
<dbReference type="EMBL" id="JAMZMK010011403">
    <property type="protein sequence ID" value="KAI7727340.1"/>
    <property type="molecule type" value="Genomic_DNA"/>
</dbReference>
<protein>
    <recommendedName>
        <fullName evidence="3">GDSL esterase/lipase</fullName>
    </recommendedName>
</protein>
<sequence>MRCGRSKTVNGTKIIAKSCEDPSSRVSWDGIHFTEAANRWVFNQIVEGNYSDLPAPLKMAFRRKDGLRQLY</sequence>
<gene>
    <name evidence="1" type="ORF">M8C21_027612</name>
</gene>